<dbReference type="InterPro" id="IPR025996">
    <property type="entry name" value="MT1864/Rv1816-like_C"/>
</dbReference>
<dbReference type="InterPro" id="IPR036271">
    <property type="entry name" value="Tet_transcr_reg_TetR-rel_C_sf"/>
</dbReference>
<dbReference type="PANTHER" id="PTHR30055:SF243">
    <property type="entry name" value="HTH-TYPE TRANSCRIPTIONAL REGULATOR RV1816"/>
    <property type="match status" value="1"/>
</dbReference>
<dbReference type="RefSeq" id="WP_012933869.1">
    <property type="nucleotide sequence ID" value="NC_013739.1"/>
</dbReference>
<keyword evidence="1" id="KW-0805">Transcription regulation</keyword>
<dbReference type="Pfam" id="PF00440">
    <property type="entry name" value="TetR_N"/>
    <property type="match status" value="1"/>
</dbReference>
<dbReference type="STRING" id="469383.Cwoe_2394"/>
<gene>
    <name evidence="6" type="ordered locus">Cwoe_2394</name>
</gene>
<dbReference type="InterPro" id="IPR050109">
    <property type="entry name" value="HTH-type_TetR-like_transc_reg"/>
</dbReference>
<reference evidence="7" key="2">
    <citation type="submission" date="2010-01" db="EMBL/GenBank/DDBJ databases">
        <title>The complete genome of Conexibacter woesei DSM 14684.</title>
        <authorList>
            <consortium name="US DOE Joint Genome Institute (JGI-PGF)"/>
            <person name="Lucas S."/>
            <person name="Copeland A."/>
            <person name="Lapidus A."/>
            <person name="Glavina del Rio T."/>
            <person name="Dalin E."/>
            <person name="Tice H."/>
            <person name="Bruce D."/>
            <person name="Goodwin L."/>
            <person name="Pitluck S."/>
            <person name="Kyrpides N."/>
            <person name="Mavromatis K."/>
            <person name="Ivanova N."/>
            <person name="Mikhailova N."/>
            <person name="Chertkov O."/>
            <person name="Brettin T."/>
            <person name="Detter J.C."/>
            <person name="Han C."/>
            <person name="Larimer F."/>
            <person name="Land M."/>
            <person name="Hauser L."/>
            <person name="Markowitz V."/>
            <person name="Cheng J.-F."/>
            <person name="Hugenholtz P."/>
            <person name="Woyke T."/>
            <person name="Wu D."/>
            <person name="Pukall R."/>
            <person name="Steenblock K."/>
            <person name="Schneider S."/>
            <person name="Klenk H.-P."/>
            <person name="Eisen J.A."/>
        </authorList>
    </citation>
    <scope>NUCLEOTIDE SEQUENCE [LARGE SCALE GENOMIC DNA]</scope>
    <source>
        <strain evidence="7">DSM 14684 / CIP 108061 / JCM 11494 / NBRC 100937 / ID131577</strain>
    </source>
</reference>
<evidence type="ECO:0000259" key="5">
    <source>
        <dbReference type="PROSITE" id="PS50977"/>
    </source>
</evidence>
<evidence type="ECO:0000313" key="6">
    <source>
        <dbReference type="EMBL" id="ADB50818.1"/>
    </source>
</evidence>
<keyword evidence="2 4" id="KW-0238">DNA-binding</keyword>
<dbReference type="Proteomes" id="UP000008229">
    <property type="component" value="Chromosome"/>
</dbReference>
<dbReference type="HOGENOM" id="CLU_069356_9_0_11"/>
<evidence type="ECO:0000256" key="4">
    <source>
        <dbReference type="PROSITE-ProRule" id="PRU00335"/>
    </source>
</evidence>
<name>D3F7F6_CONWI</name>
<keyword evidence="7" id="KW-1185">Reference proteome</keyword>
<protein>
    <submittedName>
        <fullName evidence="6">Transcriptional regulator, TetR family</fullName>
    </submittedName>
</protein>
<dbReference type="InterPro" id="IPR009057">
    <property type="entry name" value="Homeodomain-like_sf"/>
</dbReference>
<dbReference type="Gene3D" id="1.10.357.10">
    <property type="entry name" value="Tetracycline Repressor, domain 2"/>
    <property type="match status" value="1"/>
</dbReference>
<sequence>METPPLTRRERLRLQTRAEIRQHALEQVTAGGAAALSLNAIGKAMGMSGPAIYRYYASREELLAALVTDGYGELARIVEEAAAAGARRTPARRLSQAAVAYRAWALENPYRYELLFSVRPEGYSDPSEAIAAIRPAMVVLLQLIGAIAGEAGASGSATAAAGGKLDAQLTRWAAVRQQEGAGASIAVLRLGVLTWTRMHGIVTLELAGVVGDMGLDAGLLVQAELDAVVAAAAAG</sequence>
<keyword evidence="3" id="KW-0804">Transcription</keyword>
<dbReference type="EMBL" id="CP001854">
    <property type="protein sequence ID" value="ADB50818.1"/>
    <property type="molecule type" value="Genomic_DNA"/>
</dbReference>
<evidence type="ECO:0000256" key="3">
    <source>
        <dbReference type="ARBA" id="ARBA00023163"/>
    </source>
</evidence>
<dbReference type="Pfam" id="PF13305">
    <property type="entry name" value="TetR_C_33"/>
    <property type="match status" value="1"/>
</dbReference>
<dbReference type="GO" id="GO:0000976">
    <property type="term" value="F:transcription cis-regulatory region binding"/>
    <property type="evidence" value="ECO:0007669"/>
    <property type="project" value="TreeGrafter"/>
</dbReference>
<dbReference type="eggNOG" id="COG1309">
    <property type="taxonomic scope" value="Bacteria"/>
</dbReference>
<evidence type="ECO:0000256" key="1">
    <source>
        <dbReference type="ARBA" id="ARBA00023015"/>
    </source>
</evidence>
<dbReference type="OrthoDB" id="3210322at2"/>
<feature type="domain" description="HTH tetR-type" evidence="5">
    <location>
        <begin position="14"/>
        <end position="74"/>
    </location>
</feature>
<dbReference type="KEGG" id="cwo:Cwoe_2394"/>
<evidence type="ECO:0000313" key="7">
    <source>
        <dbReference type="Proteomes" id="UP000008229"/>
    </source>
</evidence>
<reference evidence="6 7" key="1">
    <citation type="journal article" date="2010" name="Stand. Genomic Sci.">
        <title>Complete genome sequence of Conexibacter woesei type strain (ID131577).</title>
        <authorList>
            <person name="Pukall R."/>
            <person name="Lapidus A."/>
            <person name="Glavina Del Rio T."/>
            <person name="Copeland A."/>
            <person name="Tice H."/>
            <person name="Cheng J.-F."/>
            <person name="Lucas S."/>
            <person name="Chen F."/>
            <person name="Nolan M."/>
            <person name="Bruce D."/>
            <person name="Goodwin L."/>
            <person name="Pitluck S."/>
            <person name="Mavromatis K."/>
            <person name="Ivanova N."/>
            <person name="Ovchinnikova G."/>
            <person name="Pati A."/>
            <person name="Chen A."/>
            <person name="Palaniappan K."/>
            <person name="Land M."/>
            <person name="Hauser L."/>
            <person name="Chang Y.-J."/>
            <person name="Jeffries C.D."/>
            <person name="Chain P."/>
            <person name="Meincke L."/>
            <person name="Sims D."/>
            <person name="Brettin T."/>
            <person name="Detter J.C."/>
            <person name="Rohde M."/>
            <person name="Goeker M."/>
            <person name="Bristow J."/>
            <person name="Eisen J.A."/>
            <person name="Markowitz V."/>
            <person name="Kyrpides N.C."/>
            <person name="Klenk H.-P."/>
            <person name="Hugenholtz P."/>
        </authorList>
    </citation>
    <scope>NUCLEOTIDE SEQUENCE [LARGE SCALE GENOMIC DNA]</scope>
    <source>
        <strain evidence="7">DSM 14684 / CIP 108061 / JCM 11494 / NBRC 100937 / ID131577</strain>
    </source>
</reference>
<dbReference type="PROSITE" id="PS50977">
    <property type="entry name" value="HTH_TETR_2"/>
    <property type="match status" value="1"/>
</dbReference>
<organism evidence="6 7">
    <name type="scientific">Conexibacter woesei (strain DSM 14684 / CCUG 47730 / CIP 108061 / JCM 11494 / NBRC 100937 / ID131577)</name>
    <dbReference type="NCBI Taxonomy" id="469383"/>
    <lineage>
        <taxon>Bacteria</taxon>
        <taxon>Bacillati</taxon>
        <taxon>Actinomycetota</taxon>
        <taxon>Thermoleophilia</taxon>
        <taxon>Solirubrobacterales</taxon>
        <taxon>Conexibacteraceae</taxon>
        <taxon>Conexibacter</taxon>
    </lineage>
</organism>
<feature type="DNA-binding region" description="H-T-H motif" evidence="4">
    <location>
        <begin position="37"/>
        <end position="56"/>
    </location>
</feature>
<dbReference type="SUPFAM" id="SSF46689">
    <property type="entry name" value="Homeodomain-like"/>
    <property type="match status" value="1"/>
</dbReference>
<dbReference type="SUPFAM" id="SSF48498">
    <property type="entry name" value="Tetracyclin repressor-like, C-terminal domain"/>
    <property type="match status" value="1"/>
</dbReference>
<dbReference type="PANTHER" id="PTHR30055">
    <property type="entry name" value="HTH-TYPE TRANSCRIPTIONAL REGULATOR RUTR"/>
    <property type="match status" value="1"/>
</dbReference>
<dbReference type="InterPro" id="IPR001647">
    <property type="entry name" value="HTH_TetR"/>
</dbReference>
<evidence type="ECO:0000256" key="2">
    <source>
        <dbReference type="ARBA" id="ARBA00023125"/>
    </source>
</evidence>
<proteinExistence type="predicted"/>
<dbReference type="AlphaFoldDB" id="D3F7F6"/>
<dbReference type="GO" id="GO:0003700">
    <property type="term" value="F:DNA-binding transcription factor activity"/>
    <property type="evidence" value="ECO:0007669"/>
    <property type="project" value="TreeGrafter"/>
</dbReference>
<accession>D3F7F6</accession>